<keyword evidence="1" id="KW-0732">Signal</keyword>
<feature type="chain" id="PRO_5045436468" description="DUF2059 domain-containing protein" evidence="1">
    <location>
        <begin position="22"/>
        <end position="224"/>
    </location>
</feature>
<organism evidence="2 3">
    <name type="scientific">Luteimonas lutimaris</name>
    <dbReference type="NCBI Taxonomy" id="698645"/>
    <lineage>
        <taxon>Bacteria</taxon>
        <taxon>Pseudomonadati</taxon>
        <taxon>Pseudomonadota</taxon>
        <taxon>Gammaproteobacteria</taxon>
        <taxon>Lysobacterales</taxon>
        <taxon>Lysobacteraceae</taxon>
        <taxon>Luteimonas</taxon>
    </lineage>
</organism>
<gene>
    <name evidence="2" type="ORF">GCM10022229_07550</name>
</gene>
<sequence>MKAVQRVLAGLLACVCAAAWAQAPSTTELPPLPGQPIEVPRLPADAGKADLLEAYFRVTGDPMLDGLVDEVAAVPESARRRADGCPQAMEFIEAAALEQFRPYLEQSVARLRGDLMALLGDALTETDLRAFLRFAATPDGQRHLNGAARREGELRLAAYPAYEQDEELRTYQDHLDLADTQLDEALDGWQQRMMTDEDFVATLTTVHGRYEQLLAECAADGTAG</sequence>
<accession>A0ABP7M967</accession>
<protein>
    <recommendedName>
        <fullName evidence="4">DUF2059 domain-containing protein</fullName>
    </recommendedName>
</protein>
<evidence type="ECO:0000313" key="3">
    <source>
        <dbReference type="Proteomes" id="UP001501727"/>
    </source>
</evidence>
<dbReference type="EMBL" id="BAAAZU010000003">
    <property type="protein sequence ID" value="GAA3916791.1"/>
    <property type="molecule type" value="Genomic_DNA"/>
</dbReference>
<feature type="signal peptide" evidence="1">
    <location>
        <begin position="1"/>
        <end position="21"/>
    </location>
</feature>
<evidence type="ECO:0008006" key="4">
    <source>
        <dbReference type="Google" id="ProtNLM"/>
    </source>
</evidence>
<name>A0ABP7M967_9GAMM</name>
<dbReference type="Proteomes" id="UP001501727">
    <property type="component" value="Unassembled WGS sequence"/>
</dbReference>
<dbReference type="RefSeq" id="WP_344758591.1">
    <property type="nucleotide sequence ID" value="NZ_BAAAZU010000003.1"/>
</dbReference>
<comment type="caution">
    <text evidence="2">The sequence shown here is derived from an EMBL/GenBank/DDBJ whole genome shotgun (WGS) entry which is preliminary data.</text>
</comment>
<evidence type="ECO:0000313" key="2">
    <source>
        <dbReference type="EMBL" id="GAA3916791.1"/>
    </source>
</evidence>
<reference evidence="3" key="1">
    <citation type="journal article" date="2019" name="Int. J. Syst. Evol. Microbiol.">
        <title>The Global Catalogue of Microorganisms (GCM) 10K type strain sequencing project: providing services to taxonomists for standard genome sequencing and annotation.</title>
        <authorList>
            <consortium name="The Broad Institute Genomics Platform"/>
            <consortium name="The Broad Institute Genome Sequencing Center for Infectious Disease"/>
            <person name="Wu L."/>
            <person name="Ma J."/>
        </authorList>
    </citation>
    <scope>NUCLEOTIDE SEQUENCE [LARGE SCALE GENOMIC DNA]</scope>
    <source>
        <strain evidence="3">JCM 16916</strain>
    </source>
</reference>
<proteinExistence type="predicted"/>
<evidence type="ECO:0000256" key="1">
    <source>
        <dbReference type="SAM" id="SignalP"/>
    </source>
</evidence>
<keyword evidence="3" id="KW-1185">Reference proteome</keyword>